<evidence type="ECO:0000313" key="2">
    <source>
        <dbReference type="Proteomes" id="UP000319976"/>
    </source>
</evidence>
<organism evidence="1 2">
    <name type="scientific">Calycomorphotria hydatis</name>
    <dbReference type="NCBI Taxonomy" id="2528027"/>
    <lineage>
        <taxon>Bacteria</taxon>
        <taxon>Pseudomonadati</taxon>
        <taxon>Planctomycetota</taxon>
        <taxon>Planctomycetia</taxon>
        <taxon>Planctomycetales</taxon>
        <taxon>Planctomycetaceae</taxon>
        <taxon>Calycomorphotria</taxon>
    </lineage>
</organism>
<protein>
    <submittedName>
        <fullName evidence="1">Uncharacterized protein</fullName>
    </submittedName>
</protein>
<evidence type="ECO:0000313" key="1">
    <source>
        <dbReference type="EMBL" id="QDT63308.1"/>
    </source>
</evidence>
<dbReference type="EMBL" id="CP036316">
    <property type="protein sequence ID" value="QDT63308.1"/>
    <property type="molecule type" value="Genomic_DNA"/>
</dbReference>
<reference evidence="1 2" key="1">
    <citation type="submission" date="2019-02" db="EMBL/GenBank/DDBJ databases">
        <title>Deep-cultivation of Planctomycetes and their phenomic and genomic characterization uncovers novel biology.</title>
        <authorList>
            <person name="Wiegand S."/>
            <person name="Jogler M."/>
            <person name="Boedeker C."/>
            <person name="Pinto D."/>
            <person name="Vollmers J."/>
            <person name="Rivas-Marin E."/>
            <person name="Kohn T."/>
            <person name="Peeters S.H."/>
            <person name="Heuer A."/>
            <person name="Rast P."/>
            <person name="Oberbeckmann S."/>
            <person name="Bunk B."/>
            <person name="Jeske O."/>
            <person name="Meyerdierks A."/>
            <person name="Storesund J.E."/>
            <person name="Kallscheuer N."/>
            <person name="Luecker S."/>
            <person name="Lage O.M."/>
            <person name="Pohl T."/>
            <person name="Merkel B.J."/>
            <person name="Hornburger P."/>
            <person name="Mueller R.-W."/>
            <person name="Bruemmer F."/>
            <person name="Labrenz M."/>
            <person name="Spormann A.M."/>
            <person name="Op den Camp H."/>
            <person name="Overmann J."/>
            <person name="Amann R."/>
            <person name="Jetten M.S.M."/>
            <person name="Mascher T."/>
            <person name="Medema M.H."/>
            <person name="Devos D.P."/>
            <person name="Kaster A.-K."/>
            <person name="Ovreas L."/>
            <person name="Rohde M."/>
            <person name="Galperin M.Y."/>
            <person name="Jogler C."/>
        </authorList>
    </citation>
    <scope>NUCLEOTIDE SEQUENCE [LARGE SCALE GENOMIC DNA]</scope>
    <source>
        <strain evidence="1 2">V22</strain>
    </source>
</reference>
<dbReference type="AlphaFoldDB" id="A0A517T4L9"/>
<proteinExistence type="predicted"/>
<accession>A0A517T4L9</accession>
<dbReference type="Proteomes" id="UP000319976">
    <property type="component" value="Chromosome"/>
</dbReference>
<name>A0A517T4L9_9PLAN</name>
<keyword evidence="2" id="KW-1185">Reference proteome</keyword>
<sequence>MQVTGQQLASRGTSGREFSKLMSQTSQLLVFVSIAWWVLKEGSMPIVCGLPSNENKRKYTLIQSRFFSFFLSQSPERFCNFANPVIPAKAGIQT</sequence>
<gene>
    <name evidence="1" type="ORF">V22_05280</name>
</gene>
<dbReference type="KEGG" id="chya:V22_05280"/>